<dbReference type="CDD" id="cd01068">
    <property type="entry name" value="globin_sensor"/>
    <property type="match status" value="1"/>
</dbReference>
<evidence type="ECO:0000259" key="1">
    <source>
        <dbReference type="Pfam" id="PF11563"/>
    </source>
</evidence>
<dbReference type="GO" id="GO:0020037">
    <property type="term" value="F:heme binding"/>
    <property type="evidence" value="ECO:0007669"/>
    <property type="project" value="InterPro"/>
</dbReference>
<keyword evidence="3" id="KW-1185">Reference proteome</keyword>
<comment type="caution">
    <text evidence="2">The sequence shown here is derived from an EMBL/GenBank/DDBJ whole genome shotgun (WGS) entry which is preliminary data.</text>
</comment>
<dbReference type="EMBL" id="FNBW01000018">
    <property type="protein sequence ID" value="SDG46522.1"/>
    <property type="molecule type" value="Genomic_DNA"/>
</dbReference>
<organism evidence="2 3">
    <name type="scientific">Thalassobaculum litoreum DSM 18839</name>
    <dbReference type="NCBI Taxonomy" id="1123362"/>
    <lineage>
        <taxon>Bacteria</taxon>
        <taxon>Pseudomonadati</taxon>
        <taxon>Pseudomonadota</taxon>
        <taxon>Alphaproteobacteria</taxon>
        <taxon>Rhodospirillales</taxon>
        <taxon>Thalassobaculaceae</taxon>
        <taxon>Thalassobaculum</taxon>
    </lineage>
</organism>
<dbReference type="AlphaFoldDB" id="A0A8G2BLX3"/>
<dbReference type="InterPro" id="IPR044398">
    <property type="entry name" value="Globin-sensor_dom"/>
</dbReference>
<dbReference type="Pfam" id="PF11563">
    <property type="entry name" value="Protoglobin"/>
    <property type="match status" value="1"/>
</dbReference>
<dbReference type="GO" id="GO:0019825">
    <property type="term" value="F:oxygen binding"/>
    <property type="evidence" value="ECO:0007669"/>
    <property type="project" value="InterPro"/>
</dbReference>
<dbReference type="InterPro" id="IPR012292">
    <property type="entry name" value="Globin/Proto"/>
</dbReference>
<dbReference type="Gene3D" id="1.10.490.10">
    <property type="entry name" value="Globins"/>
    <property type="match status" value="1"/>
</dbReference>
<feature type="domain" description="Globin-sensor" evidence="1">
    <location>
        <begin position="27"/>
        <end position="177"/>
    </location>
</feature>
<name>A0A8G2BLX3_9PROT</name>
<proteinExistence type="predicted"/>
<dbReference type="InterPro" id="IPR009050">
    <property type="entry name" value="Globin-like_sf"/>
</dbReference>
<protein>
    <submittedName>
        <fullName evidence="2">Protoglobin</fullName>
    </submittedName>
</protein>
<sequence length="192" mass="22091">MDRSGSPPRRRPFDTGLHQLVTDRISENVQSRLRLEAIDDYTRERLKIFQPKIADEMSAILSDFYRHMMQFPQTRKYLQNSDINALKSRQIQHWERLFSAEFDRPYIASAARIGLVHHAIGLPLHLYLSGYNRVLCDLTTLAIRHHSGSLSASDTVNAIIKVVSLDMDIAISCYFLAEILRLKPEEQNLGLV</sequence>
<evidence type="ECO:0000313" key="2">
    <source>
        <dbReference type="EMBL" id="SDG46522.1"/>
    </source>
</evidence>
<reference evidence="2 3" key="1">
    <citation type="submission" date="2016-10" db="EMBL/GenBank/DDBJ databases">
        <authorList>
            <person name="Varghese N."/>
            <person name="Submissions S."/>
        </authorList>
    </citation>
    <scope>NUCLEOTIDE SEQUENCE [LARGE SCALE GENOMIC DNA]</scope>
    <source>
        <strain evidence="2 3">DSM 18839</strain>
    </source>
</reference>
<dbReference type="Proteomes" id="UP000198615">
    <property type="component" value="Unassembled WGS sequence"/>
</dbReference>
<dbReference type="SUPFAM" id="SSF46458">
    <property type="entry name" value="Globin-like"/>
    <property type="match status" value="1"/>
</dbReference>
<gene>
    <name evidence="2" type="ORF">SAMN05660686_04501</name>
</gene>
<evidence type="ECO:0000313" key="3">
    <source>
        <dbReference type="Proteomes" id="UP000198615"/>
    </source>
</evidence>
<dbReference type="InterPro" id="IPR039379">
    <property type="entry name" value="Protoglobin_sensor_dom"/>
</dbReference>
<accession>A0A8G2BLX3</accession>